<organism evidence="7 8">
    <name type="scientific">Erinaceus europaeus</name>
    <name type="common">Western European hedgehog</name>
    <dbReference type="NCBI Taxonomy" id="9365"/>
    <lineage>
        <taxon>Eukaryota</taxon>
        <taxon>Metazoa</taxon>
        <taxon>Chordata</taxon>
        <taxon>Craniata</taxon>
        <taxon>Vertebrata</taxon>
        <taxon>Euteleostomi</taxon>
        <taxon>Mammalia</taxon>
        <taxon>Eutheria</taxon>
        <taxon>Laurasiatheria</taxon>
        <taxon>Eulipotyphla</taxon>
        <taxon>Erinaceidae</taxon>
        <taxon>Erinaceinae</taxon>
        <taxon>Erinaceus</taxon>
    </lineage>
</organism>
<dbReference type="GO" id="GO:0070492">
    <property type="term" value="F:oligosaccharide binding"/>
    <property type="evidence" value="ECO:0007669"/>
    <property type="project" value="TreeGrafter"/>
</dbReference>
<accession>A0A1S3ADU8</accession>
<evidence type="ECO:0000313" key="7">
    <source>
        <dbReference type="Proteomes" id="UP001652624"/>
    </source>
</evidence>
<name>A0A1S3ADU8_ERIEU</name>
<keyword evidence="3" id="KW-0106">Calcium</keyword>
<reference evidence="8" key="1">
    <citation type="submission" date="2025-08" db="UniProtKB">
        <authorList>
            <consortium name="RefSeq"/>
        </authorList>
    </citation>
    <scope>IDENTIFICATION</scope>
</reference>
<dbReference type="SUPFAM" id="SSF56496">
    <property type="entry name" value="Fibrinogen C-terminal domain-like"/>
    <property type="match status" value="1"/>
</dbReference>
<protein>
    <submittedName>
        <fullName evidence="8">Intelectin-2-like isoform X1</fullName>
    </submittedName>
</protein>
<dbReference type="AlphaFoldDB" id="A0A1S3ADU8"/>
<dbReference type="Gene3D" id="3.90.215.10">
    <property type="entry name" value="Gamma Fibrinogen, chain A, domain 1"/>
    <property type="match status" value="1"/>
</dbReference>
<feature type="domain" description="Fibrinogen C-terminal" evidence="6">
    <location>
        <begin position="35"/>
        <end position="85"/>
    </location>
</feature>
<dbReference type="OrthoDB" id="5971203at2759"/>
<keyword evidence="5" id="KW-0732">Signal</keyword>
<evidence type="ECO:0000256" key="5">
    <source>
        <dbReference type="SAM" id="SignalP"/>
    </source>
</evidence>
<dbReference type="Proteomes" id="UP001652624">
    <property type="component" value="Chromosome 9"/>
</dbReference>
<dbReference type="RefSeq" id="XP_007533375.2">
    <property type="nucleotide sequence ID" value="XM_007533313.3"/>
</dbReference>
<keyword evidence="2" id="KW-0430">Lectin</keyword>
<dbReference type="eggNOG" id="ENOG502QU6C">
    <property type="taxonomic scope" value="Eukaryota"/>
</dbReference>
<dbReference type="PROSITE" id="PS51406">
    <property type="entry name" value="FIBRINOGEN_C_2"/>
    <property type="match status" value="1"/>
</dbReference>
<evidence type="ECO:0000256" key="1">
    <source>
        <dbReference type="ARBA" id="ARBA00022723"/>
    </source>
</evidence>
<dbReference type="NCBIfam" id="NF040941">
    <property type="entry name" value="GGGWT_bact"/>
    <property type="match status" value="1"/>
</dbReference>
<keyword evidence="7" id="KW-1185">Reference proteome</keyword>
<evidence type="ECO:0000313" key="8">
    <source>
        <dbReference type="RefSeq" id="XP_007533375.2"/>
    </source>
</evidence>
<dbReference type="InterPro" id="IPR036056">
    <property type="entry name" value="Fibrinogen-like_C"/>
</dbReference>
<dbReference type="InterPro" id="IPR002181">
    <property type="entry name" value="Fibrinogen_a/b/g_C_dom"/>
</dbReference>
<proteinExistence type="predicted"/>
<evidence type="ECO:0000256" key="3">
    <source>
        <dbReference type="ARBA" id="ARBA00022837"/>
    </source>
</evidence>
<keyword evidence="4" id="KW-1015">Disulfide bond</keyword>
<evidence type="ECO:0000259" key="6">
    <source>
        <dbReference type="PROSITE" id="PS51406"/>
    </source>
</evidence>
<keyword evidence="1" id="KW-0479">Metal-binding</keyword>
<dbReference type="GO" id="GO:0046872">
    <property type="term" value="F:metal ion binding"/>
    <property type="evidence" value="ECO:0007669"/>
    <property type="project" value="UniProtKB-KW"/>
</dbReference>
<dbReference type="GeneID" id="103122705"/>
<dbReference type="PANTHER" id="PTHR16146:SF46">
    <property type="entry name" value="INTELECTIN-1A-RELATED"/>
    <property type="match status" value="1"/>
</dbReference>
<feature type="chain" id="PRO_5046803596" evidence="5">
    <location>
        <begin position="28"/>
        <end position="316"/>
    </location>
</feature>
<evidence type="ECO:0000256" key="4">
    <source>
        <dbReference type="ARBA" id="ARBA00023157"/>
    </source>
</evidence>
<dbReference type="GO" id="GO:0005615">
    <property type="term" value="C:extracellular space"/>
    <property type="evidence" value="ECO:0007669"/>
    <property type="project" value="TreeGrafter"/>
</dbReference>
<dbReference type="PANTHER" id="PTHR16146">
    <property type="entry name" value="INTELECTIN"/>
    <property type="match status" value="1"/>
</dbReference>
<dbReference type="Pfam" id="PF00147">
    <property type="entry name" value="Fibrinogen_C"/>
    <property type="match status" value="1"/>
</dbReference>
<feature type="signal peptide" evidence="5">
    <location>
        <begin position="1"/>
        <end position="27"/>
    </location>
</feature>
<dbReference type="InterPro" id="IPR014716">
    <property type="entry name" value="Fibrinogen_a/b/g_C_1"/>
</dbReference>
<evidence type="ECO:0000256" key="2">
    <source>
        <dbReference type="ARBA" id="ARBA00022734"/>
    </source>
</evidence>
<sequence>MEPQRTLSRCCFLFFLAVATMVQSVAAAPDGSCPTLVSSLPRSCKEVKKRCSGARDGVYTLLTKQGTTYQTFCDMTTDGGGWTLVASVHENHMAGRCTVGDRWSSQQGNQANNPEGDGNWANYNTFGSAEGATSDDYKNPGYFDIQAENLGIWQVPNKTPVENWRSKALLRYRTTSGFFQTTGKNLFGLYRKYPVKFGIGTCWKDNGPAIPVVYDFGDAKKTASYYSPVGQGEFVAGFVQFRVFNHEKAANALCPGMRVTGCNTEHHCIGGGGYFPEASPKQCGDFSSWDWSGYGTHTEASNSLEITRTTVLLFYR</sequence>
<gene>
    <name evidence="8" type="primary">LOC103122705</name>
</gene>
<dbReference type="InParanoid" id="A0A1S3ADU8"/>